<name>A0ACC1NFG0_9HYPO</name>
<comment type="caution">
    <text evidence="1">The sequence shown here is derived from an EMBL/GenBank/DDBJ whole genome shotgun (WGS) entry which is preliminary data.</text>
</comment>
<proteinExistence type="predicted"/>
<dbReference type="Proteomes" id="UP001143910">
    <property type="component" value="Unassembled WGS sequence"/>
</dbReference>
<evidence type="ECO:0000313" key="2">
    <source>
        <dbReference type="Proteomes" id="UP001143910"/>
    </source>
</evidence>
<sequence>MATDTDASSIPTNSQATDAPTPVTSSANDGTSRQGEDSLGFGWDGGACLTNTFMGGAATGAPATASSSMMTGTHCQKKRKIEDSELDPRVIGPDLLFPMPALEFDFRIAVSLSPELSRSENRVHKEIITVTSGKWSGTFGNGRVLADKLRTQQELERLQAKFIGTGHADTTSWEWRTNIQRDTYSSIAGHRPLLSYISLAENEPLTKTRASMIRKMLQPAGPPPPRED</sequence>
<gene>
    <name evidence="1" type="ORF">NQ176_g4049</name>
</gene>
<evidence type="ECO:0000313" key="1">
    <source>
        <dbReference type="EMBL" id="KAJ2978015.1"/>
    </source>
</evidence>
<organism evidence="1 2">
    <name type="scientific">Zarea fungicola</name>
    <dbReference type="NCBI Taxonomy" id="93591"/>
    <lineage>
        <taxon>Eukaryota</taxon>
        <taxon>Fungi</taxon>
        <taxon>Dikarya</taxon>
        <taxon>Ascomycota</taxon>
        <taxon>Pezizomycotina</taxon>
        <taxon>Sordariomycetes</taxon>
        <taxon>Hypocreomycetidae</taxon>
        <taxon>Hypocreales</taxon>
        <taxon>Cordycipitaceae</taxon>
        <taxon>Zarea</taxon>
    </lineage>
</organism>
<protein>
    <submittedName>
        <fullName evidence="1">Uncharacterized protein</fullName>
    </submittedName>
</protein>
<reference evidence="1" key="1">
    <citation type="submission" date="2022-08" db="EMBL/GenBank/DDBJ databases">
        <title>Genome Sequence of Lecanicillium fungicola.</title>
        <authorList>
            <person name="Buettner E."/>
        </authorList>
    </citation>
    <scope>NUCLEOTIDE SEQUENCE</scope>
    <source>
        <strain evidence="1">Babe33</strain>
    </source>
</reference>
<accession>A0ACC1NFG0</accession>
<dbReference type="EMBL" id="JANJQO010000416">
    <property type="protein sequence ID" value="KAJ2978015.1"/>
    <property type="molecule type" value="Genomic_DNA"/>
</dbReference>
<keyword evidence="2" id="KW-1185">Reference proteome</keyword>